<feature type="compositionally biased region" description="Low complexity" evidence="1">
    <location>
        <begin position="76"/>
        <end position="85"/>
    </location>
</feature>
<dbReference type="Proteomes" id="UP000324222">
    <property type="component" value="Unassembled WGS sequence"/>
</dbReference>
<gene>
    <name evidence="2" type="ORF">E2C01_070004</name>
</gene>
<dbReference type="AlphaFoldDB" id="A0A5B7I051"/>
<feature type="region of interest" description="Disordered" evidence="1">
    <location>
        <begin position="1"/>
        <end position="40"/>
    </location>
</feature>
<proteinExistence type="predicted"/>
<feature type="region of interest" description="Disordered" evidence="1">
    <location>
        <begin position="57"/>
        <end position="88"/>
    </location>
</feature>
<evidence type="ECO:0000313" key="2">
    <source>
        <dbReference type="EMBL" id="MPC75613.1"/>
    </source>
</evidence>
<keyword evidence="3" id="KW-1185">Reference proteome</keyword>
<reference evidence="2 3" key="1">
    <citation type="submission" date="2019-05" db="EMBL/GenBank/DDBJ databases">
        <title>Another draft genome of Portunus trituberculatus and its Hox gene families provides insights of decapod evolution.</title>
        <authorList>
            <person name="Jeong J.-H."/>
            <person name="Song I."/>
            <person name="Kim S."/>
            <person name="Choi T."/>
            <person name="Kim D."/>
            <person name="Ryu S."/>
            <person name="Kim W."/>
        </authorList>
    </citation>
    <scope>NUCLEOTIDE SEQUENCE [LARGE SCALE GENOMIC DNA]</scope>
    <source>
        <tissue evidence="2">Muscle</tissue>
    </source>
</reference>
<evidence type="ECO:0000313" key="3">
    <source>
        <dbReference type="Proteomes" id="UP000324222"/>
    </source>
</evidence>
<protein>
    <submittedName>
        <fullName evidence="2">Uncharacterized protein</fullName>
    </submittedName>
</protein>
<organism evidence="2 3">
    <name type="scientific">Portunus trituberculatus</name>
    <name type="common">Swimming crab</name>
    <name type="synonym">Neptunus trituberculatus</name>
    <dbReference type="NCBI Taxonomy" id="210409"/>
    <lineage>
        <taxon>Eukaryota</taxon>
        <taxon>Metazoa</taxon>
        <taxon>Ecdysozoa</taxon>
        <taxon>Arthropoda</taxon>
        <taxon>Crustacea</taxon>
        <taxon>Multicrustacea</taxon>
        <taxon>Malacostraca</taxon>
        <taxon>Eumalacostraca</taxon>
        <taxon>Eucarida</taxon>
        <taxon>Decapoda</taxon>
        <taxon>Pleocyemata</taxon>
        <taxon>Brachyura</taxon>
        <taxon>Eubrachyura</taxon>
        <taxon>Portunoidea</taxon>
        <taxon>Portunidae</taxon>
        <taxon>Portuninae</taxon>
        <taxon>Portunus</taxon>
    </lineage>
</organism>
<sequence length="141" mass="15756">MRKKYREISLGVKRTRKRRGRQGDTRTRGSRGKAGGEKVTKRRQVAVKVRLLVYPRGGNTQCGERARLQPIPDQPSPAQATPAQQHLRGHSIQNRIYCVVDVDEAETTIPEASVSALRGTFIDWVFPFSSSGKGKAWGLSR</sequence>
<evidence type="ECO:0000256" key="1">
    <source>
        <dbReference type="SAM" id="MobiDB-lite"/>
    </source>
</evidence>
<accession>A0A5B7I051</accession>
<comment type="caution">
    <text evidence="2">The sequence shown here is derived from an EMBL/GenBank/DDBJ whole genome shotgun (WGS) entry which is preliminary data.</text>
</comment>
<dbReference type="EMBL" id="VSRR010041500">
    <property type="protein sequence ID" value="MPC75613.1"/>
    <property type="molecule type" value="Genomic_DNA"/>
</dbReference>
<name>A0A5B7I051_PORTR</name>